<proteinExistence type="inferred from homology"/>
<evidence type="ECO:0000313" key="7">
    <source>
        <dbReference type="Proteomes" id="UP000324897"/>
    </source>
</evidence>
<dbReference type="SUPFAM" id="SSF50685">
    <property type="entry name" value="Barwin-like endoglucanases"/>
    <property type="match status" value="1"/>
</dbReference>
<feature type="chain" id="PRO_5023901639" evidence="5">
    <location>
        <begin position="28"/>
        <end position="199"/>
    </location>
</feature>
<comment type="caution">
    <text evidence="6">The sequence shown here is derived from an EMBL/GenBank/DDBJ whole genome shotgun (WGS) entry which is preliminary data.</text>
</comment>
<evidence type="ECO:0000313" key="6">
    <source>
        <dbReference type="EMBL" id="TVT97896.1"/>
    </source>
</evidence>
<dbReference type="InterPro" id="IPR036908">
    <property type="entry name" value="RlpA-like_sf"/>
</dbReference>
<comment type="similarity">
    <text evidence="2">Belongs to the kiwellin family.</text>
</comment>
<feature type="signal peptide" evidence="5">
    <location>
        <begin position="1"/>
        <end position="27"/>
    </location>
</feature>
<feature type="non-terminal residue" evidence="6">
    <location>
        <position position="1"/>
    </location>
</feature>
<accession>A0A5J9SGE3</accession>
<dbReference type="Proteomes" id="UP000324897">
    <property type="component" value="Unassembled WGS sequence"/>
</dbReference>
<keyword evidence="4 5" id="KW-0732">Signal</keyword>
<dbReference type="AlphaFoldDB" id="A0A5J9SGE3"/>
<reference evidence="6 7" key="1">
    <citation type="journal article" date="2019" name="Sci. Rep.">
        <title>A high-quality genome of Eragrostis curvula grass provides insights into Poaceae evolution and supports new strategies to enhance forage quality.</title>
        <authorList>
            <person name="Carballo J."/>
            <person name="Santos B.A.C.M."/>
            <person name="Zappacosta D."/>
            <person name="Garbus I."/>
            <person name="Selva J.P."/>
            <person name="Gallo C.A."/>
            <person name="Diaz A."/>
            <person name="Albertini E."/>
            <person name="Caccamo M."/>
            <person name="Echenique V."/>
        </authorList>
    </citation>
    <scope>NUCLEOTIDE SEQUENCE [LARGE SCALE GENOMIC DNA]</scope>
    <source>
        <strain evidence="7">cv. Victoria</strain>
        <tissue evidence="6">Leaf</tissue>
    </source>
</reference>
<organism evidence="6 7">
    <name type="scientific">Eragrostis curvula</name>
    <name type="common">weeping love grass</name>
    <dbReference type="NCBI Taxonomy" id="38414"/>
    <lineage>
        <taxon>Eukaryota</taxon>
        <taxon>Viridiplantae</taxon>
        <taxon>Streptophyta</taxon>
        <taxon>Embryophyta</taxon>
        <taxon>Tracheophyta</taxon>
        <taxon>Spermatophyta</taxon>
        <taxon>Magnoliopsida</taxon>
        <taxon>Liliopsida</taxon>
        <taxon>Poales</taxon>
        <taxon>Poaceae</taxon>
        <taxon>PACMAD clade</taxon>
        <taxon>Chloridoideae</taxon>
        <taxon>Eragrostideae</taxon>
        <taxon>Eragrostidinae</taxon>
        <taxon>Eragrostis</taxon>
    </lineage>
</organism>
<dbReference type="InterPro" id="IPR039271">
    <property type="entry name" value="Kiwellin-like"/>
</dbReference>
<dbReference type="GO" id="GO:0005576">
    <property type="term" value="C:extracellular region"/>
    <property type="evidence" value="ECO:0007669"/>
    <property type="project" value="UniProtKB-SubCell"/>
</dbReference>
<comment type="subcellular location">
    <subcellularLocation>
        <location evidence="1">Secreted</location>
    </subcellularLocation>
</comment>
<protein>
    <submittedName>
        <fullName evidence="6">Uncharacterized protein</fullName>
    </submittedName>
</protein>
<keyword evidence="3" id="KW-0964">Secreted</keyword>
<dbReference type="Pfam" id="PF24300">
    <property type="entry name" value="KWL1"/>
    <property type="match status" value="1"/>
</dbReference>
<dbReference type="EMBL" id="RWGY01000923">
    <property type="protein sequence ID" value="TVT97896.1"/>
    <property type="molecule type" value="Genomic_DNA"/>
</dbReference>
<sequence>MAPASRATCLAALLQLLVLIHEPAADGSDLALAFPYRSLLQTCQPSGSIPGKSGSCNTENGSECCKAGQSYTTYTCSPPVTGSTRATLTLNSFREGGDGGGASACTGKFYDDGKNVVALSTGWFDHRSRCSKHIMIRAANGNSTRALVVDECDSTVGCDKEHNFEPPCRNHIVDGSPAVWKALGLNTDDGQARVTWSDA</sequence>
<dbReference type="PANTHER" id="PTHR33191:SF27">
    <property type="entry name" value="RIPENING-RELATED PROTEIN 3"/>
    <property type="match status" value="1"/>
</dbReference>
<dbReference type="Gene3D" id="2.40.40.10">
    <property type="entry name" value="RlpA-like domain"/>
    <property type="match status" value="1"/>
</dbReference>
<dbReference type="CDD" id="cd22270">
    <property type="entry name" value="DPBB_kiwellin-like"/>
    <property type="match status" value="1"/>
</dbReference>
<keyword evidence="7" id="KW-1185">Reference proteome</keyword>
<evidence type="ECO:0000256" key="4">
    <source>
        <dbReference type="ARBA" id="ARBA00022729"/>
    </source>
</evidence>
<evidence type="ECO:0000256" key="3">
    <source>
        <dbReference type="ARBA" id="ARBA00022525"/>
    </source>
</evidence>
<name>A0A5J9SGE3_9POAL</name>
<dbReference type="OrthoDB" id="406505at2759"/>
<evidence type="ECO:0000256" key="1">
    <source>
        <dbReference type="ARBA" id="ARBA00004613"/>
    </source>
</evidence>
<gene>
    <name evidence="6" type="ORF">EJB05_56822</name>
</gene>
<evidence type="ECO:0000256" key="5">
    <source>
        <dbReference type="SAM" id="SignalP"/>
    </source>
</evidence>
<evidence type="ECO:0000256" key="2">
    <source>
        <dbReference type="ARBA" id="ARBA00005592"/>
    </source>
</evidence>
<dbReference type="Gramene" id="TVT97896">
    <property type="protein sequence ID" value="TVT97896"/>
    <property type="gene ID" value="EJB05_56822"/>
</dbReference>
<dbReference type="PANTHER" id="PTHR33191">
    <property type="entry name" value="RIPENING-RELATED PROTEIN 2-RELATED"/>
    <property type="match status" value="1"/>
</dbReference>